<keyword evidence="3" id="KW-1185">Reference proteome</keyword>
<name>A0ABD6DHH6_9EURY</name>
<feature type="transmembrane region" description="Helical" evidence="1">
    <location>
        <begin position="48"/>
        <end position="69"/>
    </location>
</feature>
<comment type="caution">
    <text evidence="2">The sequence shown here is derived from an EMBL/GenBank/DDBJ whole genome shotgun (WGS) entry which is preliminary data.</text>
</comment>
<reference evidence="2 3" key="1">
    <citation type="journal article" date="2019" name="Int. J. Syst. Evol. Microbiol.">
        <title>The Global Catalogue of Microorganisms (GCM) 10K type strain sequencing project: providing services to taxonomists for standard genome sequencing and annotation.</title>
        <authorList>
            <consortium name="The Broad Institute Genomics Platform"/>
            <consortium name="The Broad Institute Genome Sequencing Center for Infectious Disease"/>
            <person name="Wu L."/>
            <person name="Ma J."/>
        </authorList>
    </citation>
    <scope>NUCLEOTIDE SEQUENCE [LARGE SCALE GENOMIC DNA]</scope>
    <source>
        <strain evidence="2 3">CGMCC 1.10390</strain>
    </source>
</reference>
<dbReference type="RefSeq" id="WP_256399571.1">
    <property type="nucleotide sequence ID" value="NZ_JANHJR010000002.1"/>
</dbReference>
<dbReference type="AlphaFoldDB" id="A0ABD6DHH6"/>
<keyword evidence="1" id="KW-1133">Transmembrane helix</keyword>
<dbReference type="Proteomes" id="UP001597034">
    <property type="component" value="Unassembled WGS sequence"/>
</dbReference>
<gene>
    <name evidence="2" type="ORF">ACFSBL_01225</name>
</gene>
<protein>
    <submittedName>
        <fullName evidence="2">Uncharacterized protein</fullName>
    </submittedName>
</protein>
<evidence type="ECO:0000313" key="2">
    <source>
        <dbReference type="EMBL" id="MFD1644296.1"/>
    </source>
</evidence>
<feature type="transmembrane region" description="Helical" evidence="1">
    <location>
        <begin position="20"/>
        <end position="42"/>
    </location>
</feature>
<keyword evidence="1" id="KW-0472">Membrane</keyword>
<accession>A0ABD6DHH6</accession>
<organism evidence="2 3">
    <name type="scientific">Haloarchaeobius litoreus</name>
    <dbReference type="NCBI Taxonomy" id="755306"/>
    <lineage>
        <taxon>Archaea</taxon>
        <taxon>Methanobacteriati</taxon>
        <taxon>Methanobacteriota</taxon>
        <taxon>Stenosarchaea group</taxon>
        <taxon>Halobacteria</taxon>
        <taxon>Halobacteriales</taxon>
        <taxon>Halorubellaceae</taxon>
        <taxon>Haloarchaeobius</taxon>
    </lineage>
</organism>
<evidence type="ECO:0000313" key="3">
    <source>
        <dbReference type="Proteomes" id="UP001597034"/>
    </source>
</evidence>
<keyword evidence="1" id="KW-0812">Transmembrane</keyword>
<dbReference type="EMBL" id="JBHUDO010000001">
    <property type="protein sequence ID" value="MFD1644296.1"/>
    <property type="molecule type" value="Genomic_DNA"/>
</dbReference>
<evidence type="ECO:0000256" key="1">
    <source>
        <dbReference type="SAM" id="Phobius"/>
    </source>
</evidence>
<proteinExistence type="predicted"/>
<sequence>MTQYPKQTNDGLPTEERILWIAGALGLLVAFLLTAAVVFATVGTGTLTAGYVPVALVFTALLVLVVAAMRHYGTPRPR</sequence>